<gene>
    <name evidence="1" type="ORF">D5S18_28305</name>
</gene>
<proteinExistence type="predicted"/>
<evidence type="ECO:0000313" key="1">
    <source>
        <dbReference type="EMBL" id="RJO69805.1"/>
    </source>
</evidence>
<dbReference type="AlphaFoldDB" id="A0A3A4JUE8"/>
<organism evidence="1 2">
    <name type="scientific">Nocardia panacis</name>
    <dbReference type="NCBI Taxonomy" id="2340916"/>
    <lineage>
        <taxon>Bacteria</taxon>
        <taxon>Bacillati</taxon>
        <taxon>Actinomycetota</taxon>
        <taxon>Actinomycetes</taxon>
        <taxon>Mycobacteriales</taxon>
        <taxon>Nocardiaceae</taxon>
        <taxon>Nocardia</taxon>
    </lineage>
</organism>
<keyword evidence="2" id="KW-1185">Reference proteome</keyword>
<name>A0A3A4JUE8_9NOCA</name>
<protein>
    <submittedName>
        <fullName evidence="1">Uncharacterized protein</fullName>
    </submittedName>
</protein>
<dbReference type="OrthoDB" id="9846518at2"/>
<reference evidence="1 2" key="1">
    <citation type="submission" date="2018-09" db="EMBL/GenBank/DDBJ databases">
        <title>YIM PH21274 draft genome.</title>
        <authorList>
            <person name="Miao C."/>
        </authorList>
    </citation>
    <scope>NUCLEOTIDE SEQUENCE [LARGE SCALE GENOMIC DNA]</scope>
    <source>
        <strain evidence="1 2">YIM PH 21724</strain>
    </source>
</reference>
<dbReference type="Proteomes" id="UP000266677">
    <property type="component" value="Unassembled WGS sequence"/>
</dbReference>
<dbReference type="EMBL" id="QZFU01000041">
    <property type="protein sequence ID" value="RJO69805.1"/>
    <property type="molecule type" value="Genomic_DNA"/>
</dbReference>
<dbReference type="RefSeq" id="WP_120044175.1">
    <property type="nucleotide sequence ID" value="NZ_QZFU01000041.1"/>
</dbReference>
<comment type="caution">
    <text evidence="1">The sequence shown here is derived from an EMBL/GenBank/DDBJ whole genome shotgun (WGS) entry which is preliminary data.</text>
</comment>
<sequence length="93" mass="10160">MRVEFVDPATDIDAHHLCDDTGDCPTCHPDQLTNGPQCGCAWCTNPDNEPAACECSDCIESEPSATWIAALESVYGVDASDHFTDLDRDWDLL</sequence>
<evidence type="ECO:0000313" key="2">
    <source>
        <dbReference type="Proteomes" id="UP000266677"/>
    </source>
</evidence>
<accession>A0A3A4JUE8</accession>